<dbReference type="NCBIfam" id="TIGR00654">
    <property type="entry name" value="PhzF_family"/>
    <property type="match status" value="1"/>
</dbReference>
<dbReference type="PANTHER" id="PTHR13774:SF17">
    <property type="entry name" value="PHENAZINE BIOSYNTHESIS-LIKE DOMAIN-CONTAINING PROTEIN"/>
    <property type="match status" value="1"/>
</dbReference>
<reference evidence="4" key="1">
    <citation type="journal article" date="2019" name="Int. J. Syst. Evol. Microbiol.">
        <title>The Global Catalogue of Microorganisms (GCM) 10K type strain sequencing project: providing services to taxonomists for standard genome sequencing and annotation.</title>
        <authorList>
            <consortium name="The Broad Institute Genomics Platform"/>
            <consortium name="The Broad Institute Genome Sequencing Center for Infectious Disease"/>
            <person name="Wu L."/>
            <person name="Ma J."/>
        </authorList>
    </citation>
    <scope>NUCLEOTIDE SEQUENCE [LARGE SCALE GENOMIC DNA]</scope>
    <source>
        <strain evidence="4">NCAIM B.02333</strain>
    </source>
</reference>
<protein>
    <submittedName>
        <fullName evidence="3">PhzF family phenazine biosynthesis protein</fullName>
    </submittedName>
</protein>
<dbReference type="RefSeq" id="WP_340295137.1">
    <property type="nucleotide sequence ID" value="NZ_JBBEOI010000210.1"/>
</dbReference>
<name>A0ABV7WCV9_9MICO</name>
<comment type="caution">
    <text evidence="3">The sequence shown here is derived from an EMBL/GenBank/DDBJ whole genome shotgun (WGS) entry which is preliminary data.</text>
</comment>
<dbReference type="Proteomes" id="UP001595685">
    <property type="component" value="Unassembled WGS sequence"/>
</dbReference>
<evidence type="ECO:0000313" key="3">
    <source>
        <dbReference type="EMBL" id="MFC3686827.1"/>
    </source>
</evidence>
<accession>A0ABV7WCV9</accession>
<comment type="similarity">
    <text evidence="1">Belongs to the PhzF family.</text>
</comment>
<dbReference type="SUPFAM" id="SSF54506">
    <property type="entry name" value="Diaminopimelate epimerase-like"/>
    <property type="match status" value="1"/>
</dbReference>
<keyword evidence="4" id="KW-1185">Reference proteome</keyword>
<dbReference type="Gene3D" id="3.10.310.10">
    <property type="entry name" value="Diaminopimelate Epimerase, Chain A, domain 1"/>
    <property type="match status" value="2"/>
</dbReference>
<evidence type="ECO:0000256" key="2">
    <source>
        <dbReference type="ARBA" id="ARBA00023235"/>
    </source>
</evidence>
<dbReference type="PANTHER" id="PTHR13774">
    <property type="entry name" value="PHENAZINE BIOSYNTHESIS PROTEIN"/>
    <property type="match status" value="1"/>
</dbReference>
<dbReference type="InterPro" id="IPR003719">
    <property type="entry name" value="Phenazine_PhzF-like"/>
</dbReference>
<proteinExistence type="inferred from homology"/>
<evidence type="ECO:0000313" key="4">
    <source>
        <dbReference type="Proteomes" id="UP001595685"/>
    </source>
</evidence>
<evidence type="ECO:0000256" key="1">
    <source>
        <dbReference type="ARBA" id="ARBA00008270"/>
    </source>
</evidence>
<dbReference type="Pfam" id="PF02567">
    <property type="entry name" value="PhzC-PhzF"/>
    <property type="match status" value="1"/>
</dbReference>
<dbReference type="PIRSF" id="PIRSF016184">
    <property type="entry name" value="PhzC_PhzF"/>
    <property type="match status" value="1"/>
</dbReference>
<keyword evidence="2" id="KW-0413">Isomerase</keyword>
<sequence length="277" mass="29651">MRAAVVDAFTDRAFAGNPAAVVLLPADAPTPSPRWMQQVAAEFALSETAFVEPLGGSRYRLRWFTPSIEVELCGHATLATAHWLLEQGLESGPMTFRTMSGWLAADGRPGEVTITLPVVPLVDTRAPDGFDQAMGFLSYELLGFTGQSEALQRNAMVLVDPVDLRDVTLNLRKLASLPLGGVIVTAAADETAAARGVDVLSRYFAPALGIDEDPVTGSAHATLAGYWCRQLGRSSFRAWQLSERGGALDVVLDDRGEEPVVHLTGGAVTMMDVTLRV</sequence>
<gene>
    <name evidence="3" type="ORF">ACFOLH_00555</name>
</gene>
<organism evidence="3 4">
    <name type="scientific">Aquipuribacter hungaricus</name>
    <dbReference type="NCBI Taxonomy" id="545624"/>
    <lineage>
        <taxon>Bacteria</taxon>
        <taxon>Bacillati</taxon>
        <taxon>Actinomycetota</taxon>
        <taxon>Actinomycetes</taxon>
        <taxon>Micrococcales</taxon>
        <taxon>Intrasporangiaceae</taxon>
        <taxon>Aquipuribacter</taxon>
    </lineage>
</organism>
<dbReference type="EMBL" id="JBHRWW010000001">
    <property type="protein sequence ID" value="MFC3686827.1"/>
    <property type="molecule type" value="Genomic_DNA"/>
</dbReference>